<evidence type="ECO:0000259" key="6">
    <source>
        <dbReference type="Pfam" id="PF00933"/>
    </source>
</evidence>
<evidence type="ECO:0000313" key="8">
    <source>
        <dbReference type="Proteomes" id="UP000230842"/>
    </source>
</evidence>
<sequence length="338" mass="35760">MDRLSLPQQVGQLFMTGTEAANADRATIDAIRRHHVGNVMLRGRSDAGVGATARVVDTLRGTVDRASTGGTALLVATDQEGGLVQVLSGPGFSTIPRATQQAELRPARLTRSARTWGQELVDAGVDVNLAPVLDTVPEGNAAANEPIGAFGRQYGSTPAAVTRSGLAFQRGMARAGILVVPKHFPGLGRVRGNTDTSASVRDTVTTRDDPSLRPFAASIDAGAPLVMMSSAVYDRIDPRRPAAFSPRIVTGMLRGDLGFDGVVISDDMSAAAQVDRWSPAERAVRFVRAGGDLVLAIDPGQMDAMTSAVLREARRDPAFRTRVRESAGRILRLKAARS</sequence>
<organism evidence="7 8">
    <name type="scientific">Mumia flava</name>
    <dbReference type="NCBI Taxonomy" id="1348852"/>
    <lineage>
        <taxon>Bacteria</taxon>
        <taxon>Bacillati</taxon>
        <taxon>Actinomycetota</taxon>
        <taxon>Actinomycetes</taxon>
        <taxon>Propionibacteriales</taxon>
        <taxon>Nocardioidaceae</taxon>
        <taxon>Mumia</taxon>
    </lineage>
</organism>
<reference evidence="7 8" key="1">
    <citation type="submission" date="2017-11" db="EMBL/GenBank/DDBJ databases">
        <title>Genomic Encyclopedia of Archaeal and Bacterial Type Strains, Phase II (KMG-II): From Individual Species to Whole Genera.</title>
        <authorList>
            <person name="Goeker M."/>
        </authorList>
    </citation>
    <scope>NUCLEOTIDE SEQUENCE [LARGE SCALE GENOMIC DNA]</scope>
    <source>
        <strain evidence="7 8">DSM 27763</strain>
    </source>
</reference>
<evidence type="ECO:0000256" key="2">
    <source>
        <dbReference type="ARBA" id="ARBA00005336"/>
    </source>
</evidence>
<dbReference type="AlphaFoldDB" id="A0A2M9AR62"/>
<evidence type="ECO:0000256" key="1">
    <source>
        <dbReference type="ARBA" id="ARBA00001231"/>
    </source>
</evidence>
<keyword evidence="5" id="KW-0326">Glycosidase</keyword>
<evidence type="ECO:0000256" key="5">
    <source>
        <dbReference type="ARBA" id="ARBA00023295"/>
    </source>
</evidence>
<dbReference type="GO" id="GO:0009254">
    <property type="term" value="P:peptidoglycan turnover"/>
    <property type="evidence" value="ECO:0007669"/>
    <property type="project" value="TreeGrafter"/>
</dbReference>
<keyword evidence="8" id="KW-1185">Reference proteome</keyword>
<dbReference type="RefSeq" id="WP_211288242.1">
    <property type="nucleotide sequence ID" value="NZ_PGEZ01000004.1"/>
</dbReference>
<accession>A0A2M9AR62</accession>
<protein>
    <recommendedName>
        <fullName evidence="3">beta-N-acetylhexosaminidase</fullName>
        <ecNumber evidence="3">3.2.1.52</ecNumber>
    </recommendedName>
</protein>
<evidence type="ECO:0000313" key="7">
    <source>
        <dbReference type="EMBL" id="PJJ48187.1"/>
    </source>
</evidence>
<proteinExistence type="inferred from homology"/>
<dbReference type="InterPro" id="IPR001764">
    <property type="entry name" value="Glyco_hydro_3_N"/>
</dbReference>
<dbReference type="Gene3D" id="3.20.20.300">
    <property type="entry name" value="Glycoside hydrolase, family 3, N-terminal domain"/>
    <property type="match status" value="1"/>
</dbReference>
<dbReference type="InterPro" id="IPR019800">
    <property type="entry name" value="Glyco_hydro_3_AS"/>
</dbReference>
<gene>
    <name evidence="7" type="ORF">CLV56_4063</name>
</gene>
<comment type="catalytic activity">
    <reaction evidence="1">
        <text>Hydrolysis of terminal non-reducing N-acetyl-D-hexosamine residues in N-acetyl-beta-D-hexosaminides.</text>
        <dbReference type="EC" id="3.2.1.52"/>
    </reaction>
</comment>
<dbReference type="SUPFAM" id="SSF51445">
    <property type="entry name" value="(Trans)glycosidases"/>
    <property type="match status" value="1"/>
</dbReference>
<dbReference type="PANTHER" id="PTHR30480">
    <property type="entry name" value="BETA-HEXOSAMINIDASE-RELATED"/>
    <property type="match status" value="1"/>
</dbReference>
<dbReference type="EMBL" id="PGEZ01000004">
    <property type="protein sequence ID" value="PJJ48187.1"/>
    <property type="molecule type" value="Genomic_DNA"/>
</dbReference>
<name>A0A2M9AR62_9ACTN</name>
<evidence type="ECO:0000256" key="4">
    <source>
        <dbReference type="ARBA" id="ARBA00022801"/>
    </source>
</evidence>
<dbReference type="InterPro" id="IPR017853">
    <property type="entry name" value="GH"/>
</dbReference>
<dbReference type="Proteomes" id="UP000230842">
    <property type="component" value="Unassembled WGS sequence"/>
</dbReference>
<dbReference type="EC" id="3.2.1.52" evidence="3"/>
<feature type="domain" description="Glycoside hydrolase family 3 N-terminal" evidence="6">
    <location>
        <begin position="8"/>
        <end position="332"/>
    </location>
</feature>
<dbReference type="InterPro" id="IPR036962">
    <property type="entry name" value="Glyco_hydro_3_N_sf"/>
</dbReference>
<dbReference type="InterPro" id="IPR050226">
    <property type="entry name" value="NagZ_Beta-hexosaminidase"/>
</dbReference>
<dbReference type="PROSITE" id="PS00775">
    <property type="entry name" value="GLYCOSYL_HYDROL_F3"/>
    <property type="match status" value="1"/>
</dbReference>
<dbReference type="GO" id="GO:0004563">
    <property type="term" value="F:beta-N-acetylhexosaminidase activity"/>
    <property type="evidence" value="ECO:0007669"/>
    <property type="project" value="UniProtKB-EC"/>
</dbReference>
<comment type="similarity">
    <text evidence="2">Belongs to the glycosyl hydrolase 3 family.</text>
</comment>
<keyword evidence="4" id="KW-0378">Hydrolase</keyword>
<comment type="caution">
    <text evidence="7">The sequence shown here is derived from an EMBL/GenBank/DDBJ whole genome shotgun (WGS) entry which is preliminary data.</text>
</comment>
<dbReference type="Pfam" id="PF00933">
    <property type="entry name" value="Glyco_hydro_3"/>
    <property type="match status" value="1"/>
</dbReference>
<evidence type="ECO:0000256" key="3">
    <source>
        <dbReference type="ARBA" id="ARBA00012663"/>
    </source>
</evidence>
<dbReference type="GO" id="GO:0005975">
    <property type="term" value="P:carbohydrate metabolic process"/>
    <property type="evidence" value="ECO:0007669"/>
    <property type="project" value="InterPro"/>
</dbReference>
<dbReference type="PANTHER" id="PTHR30480:SF13">
    <property type="entry name" value="BETA-HEXOSAMINIDASE"/>
    <property type="match status" value="1"/>
</dbReference>